<dbReference type="GO" id="GO:0006281">
    <property type="term" value="P:DNA repair"/>
    <property type="evidence" value="ECO:0007669"/>
    <property type="project" value="UniProtKB-KW"/>
</dbReference>
<evidence type="ECO:0000256" key="12">
    <source>
        <dbReference type="ARBA" id="ARBA00034003"/>
    </source>
</evidence>
<keyword evidence="7" id="KW-0227">DNA damage</keyword>
<dbReference type="InterPro" id="IPR012310">
    <property type="entry name" value="DNA_ligase_ATP-dep_cent"/>
</dbReference>
<dbReference type="CDD" id="cd07897">
    <property type="entry name" value="Adenylation_DNA_ligase_Bac1"/>
    <property type="match status" value="1"/>
</dbReference>
<evidence type="ECO:0000256" key="11">
    <source>
        <dbReference type="ARBA" id="ARBA00023306"/>
    </source>
</evidence>
<protein>
    <recommendedName>
        <fullName evidence="1">DNA ligase (ATP)</fullName>
        <ecNumber evidence="1">6.5.1.1</ecNumber>
    </recommendedName>
</protein>
<dbReference type="CDD" id="cd07972">
    <property type="entry name" value="OBF_DNA_ligase_Arch_LigB"/>
    <property type="match status" value="1"/>
</dbReference>
<dbReference type="Gene3D" id="1.10.3260.10">
    <property type="entry name" value="DNA ligase, ATP-dependent, N-terminal domain"/>
    <property type="match status" value="1"/>
</dbReference>
<evidence type="ECO:0000313" key="15">
    <source>
        <dbReference type="Proteomes" id="UP000198790"/>
    </source>
</evidence>
<accession>A0A1I1AWD3</accession>
<dbReference type="GO" id="GO:0003677">
    <property type="term" value="F:DNA binding"/>
    <property type="evidence" value="ECO:0007669"/>
    <property type="project" value="InterPro"/>
</dbReference>
<comment type="catalytic activity">
    <reaction evidence="12">
        <text>ATP + (deoxyribonucleotide)n-3'-hydroxyl + 5'-phospho-(deoxyribonucleotide)m = (deoxyribonucleotide)n+m + AMP + diphosphate.</text>
        <dbReference type="EC" id="6.5.1.1"/>
    </reaction>
</comment>
<keyword evidence="9" id="KW-0233">DNA recombination</keyword>
<dbReference type="STRING" id="237018.SAMN04489723_10964"/>
<dbReference type="GO" id="GO:0006260">
    <property type="term" value="P:DNA replication"/>
    <property type="evidence" value="ECO:0007669"/>
    <property type="project" value="UniProtKB-KW"/>
</dbReference>
<proteinExistence type="predicted"/>
<dbReference type="SUPFAM" id="SSF50249">
    <property type="entry name" value="Nucleic acid-binding proteins"/>
    <property type="match status" value="1"/>
</dbReference>
<evidence type="ECO:0000256" key="4">
    <source>
        <dbReference type="ARBA" id="ARBA00022705"/>
    </source>
</evidence>
<evidence type="ECO:0000259" key="13">
    <source>
        <dbReference type="PROSITE" id="PS50160"/>
    </source>
</evidence>
<dbReference type="PANTHER" id="PTHR45674:SF13">
    <property type="entry name" value="DNA LIGASE-RELATED"/>
    <property type="match status" value="1"/>
</dbReference>
<evidence type="ECO:0000256" key="8">
    <source>
        <dbReference type="ARBA" id="ARBA00022840"/>
    </source>
</evidence>
<dbReference type="SUPFAM" id="SSF117018">
    <property type="entry name" value="ATP-dependent DNA ligase DNA-binding domain"/>
    <property type="match status" value="1"/>
</dbReference>
<dbReference type="InterPro" id="IPR012340">
    <property type="entry name" value="NA-bd_OB-fold"/>
</dbReference>
<keyword evidence="2 14" id="KW-0436">Ligase</keyword>
<evidence type="ECO:0000256" key="10">
    <source>
        <dbReference type="ARBA" id="ARBA00023204"/>
    </source>
</evidence>
<dbReference type="GO" id="GO:0046872">
    <property type="term" value="F:metal ion binding"/>
    <property type="evidence" value="ECO:0007669"/>
    <property type="project" value="UniProtKB-KW"/>
</dbReference>
<evidence type="ECO:0000256" key="1">
    <source>
        <dbReference type="ARBA" id="ARBA00012727"/>
    </source>
</evidence>
<dbReference type="SUPFAM" id="SSF56091">
    <property type="entry name" value="DNA ligase/mRNA capping enzyme, catalytic domain"/>
    <property type="match status" value="1"/>
</dbReference>
<dbReference type="NCBIfam" id="TIGR04120">
    <property type="entry name" value="DNA_lig_bact"/>
    <property type="match status" value="1"/>
</dbReference>
<dbReference type="EC" id="6.5.1.1" evidence="1"/>
<dbReference type="PROSITE" id="PS50160">
    <property type="entry name" value="DNA_LIGASE_A3"/>
    <property type="match status" value="1"/>
</dbReference>
<dbReference type="EMBL" id="FOKK01000009">
    <property type="protein sequence ID" value="SFB40603.1"/>
    <property type="molecule type" value="Genomic_DNA"/>
</dbReference>
<keyword evidence="3" id="KW-0132">Cell division</keyword>
<dbReference type="GO" id="GO:0051301">
    <property type="term" value="P:cell division"/>
    <property type="evidence" value="ECO:0007669"/>
    <property type="project" value="UniProtKB-KW"/>
</dbReference>
<organism evidence="14 15">
    <name type="scientific">Algoriphagus aquimarinus</name>
    <dbReference type="NCBI Taxonomy" id="237018"/>
    <lineage>
        <taxon>Bacteria</taxon>
        <taxon>Pseudomonadati</taxon>
        <taxon>Bacteroidota</taxon>
        <taxon>Cytophagia</taxon>
        <taxon>Cytophagales</taxon>
        <taxon>Cyclobacteriaceae</taxon>
        <taxon>Algoriphagus</taxon>
    </lineage>
</organism>
<dbReference type="GO" id="GO:0006310">
    <property type="term" value="P:DNA recombination"/>
    <property type="evidence" value="ECO:0007669"/>
    <property type="project" value="UniProtKB-KW"/>
</dbReference>
<dbReference type="Gene3D" id="2.40.50.140">
    <property type="entry name" value="Nucleic acid-binding proteins"/>
    <property type="match status" value="1"/>
</dbReference>
<gene>
    <name evidence="14" type="ORF">SAMN04489723_10964</name>
</gene>
<dbReference type="InterPro" id="IPR012309">
    <property type="entry name" value="DNA_ligase_ATP-dep_C"/>
</dbReference>
<dbReference type="GO" id="GO:0005524">
    <property type="term" value="F:ATP binding"/>
    <property type="evidence" value="ECO:0007669"/>
    <property type="project" value="UniProtKB-KW"/>
</dbReference>
<keyword evidence="10" id="KW-0234">DNA repair</keyword>
<dbReference type="InterPro" id="IPR036599">
    <property type="entry name" value="DNA_ligase_N_sf"/>
</dbReference>
<dbReference type="InterPro" id="IPR012308">
    <property type="entry name" value="DNA_ligase_ATP-dep_N"/>
</dbReference>
<keyword evidence="11" id="KW-0131">Cell cycle</keyword>
<evidence type="ECO:0000256" key="9">
    <source>
        <dbReference type="ARBA" id="ARBA00023172"/>
    </source>
</evidence>
<dbReference type="Proteomes" id="UP000198790">
    <property type="component" value="Unassembled WGS sequence"/>
</dbReference>
<dbReference type="RefSeq" id="WP_092898070.1">
    <property type="nucleotide sequence ID" value="NZ_FOKK01000009.1"/>
</dbReference>
<dbReference type="OrthoDB" id="9767858at2"/>
<evidence type="ECO:0000256" key="6">
    <source>
        <dbReference type="ARBA" id="ARBA00022741"/>
    </source>
</evidence>
<dbReference type="Pfam" id="PF04675">
    <property type="entry name" value="DNA_ligase_A_N"/>
    <property type="match status" value="1"/>
</dbReference>
<feature type="domain" description="ATP-dependent DNA ligase family profile" evidence="13">
    <location>
        <begin position="303"/>
        <end position="433"/>
    </location>
</feature>
<keyword evidence="6" id="KW-0547">Nucleotide-binding</keyword>
<dbReference type="Pfam" id="PF01068">
    <property type="entry name" value="DNA_ligase_A_M"/>
    <property type="match status" value="1"/>
</dbReference>
<evidence type="ECO:0000256" key="7">
    <source>
        <dbReference type="ARBA" id="ARBA00022763"/>
    </source>
</evidence>
<keyword evidence="8" id="KW-0067">ATP-binding</keyword>
<dbReference type="InterPro" id="IPR050191">
    <property type="entry name" value="ATP-dep_DNA_ligase"/>
</dbReference>
<sequence>MKAFTTMFTTVDQTTKTNQKIQAMVDYFTHAEEEDKIFAVSILIGNKPKRPVKTSELKEWAAQLADLPMWLFEESYYTVGDLAEAIALVLPAQKKEQQVSLRETLALLARLTDLPSEEKKELIIDYWMSAPLAERFVFNKLITGNFRMGVSRQLVIKALAKYLDKEQTSIAHQLMGKWNPYEETMSSMFAAESQLDKSYIPYPFFLAYQLDSEPEDLGAISEWCIEKKLDGIRGQIIVRNKEIFVWSRGEELLTDKFPEFTSLQDSLPNGTVLDGEIIPWRDGQPLPFQVMQTRIGRKNISPKYLKEAPLVMVCFDVLEKDGVDLRERPLMERRELLKEIIAKHTDGKLLLSAAMDFTNWQEVAVFRENAREYNCEGVMLKRKTSPYETGRRRGNWWKWKTDPMTVDGVLLYAQSGHGRRANLFTDYTFAVWDGELLVPFAKAYSGLTDKEINELDNWVKRNTLEKFGPVRSVKPEFVFEIAFEGINSSPRHKSGVALRFPRILRWRKDKSVKEANTKNDLLQLIEAQKP</sequence>
<evidence type="ECO:0000313" key="14">
    <source>
        <dbReference type="EMBL" id="SFB40603.1"/>
    </source>
</evidence>
<dbReference type="Gene3D" id="3.30.470.30">
    <property type="entry name" value="DNA ligase/mRNA capping enzyme"/>
    <property type="match status" value="1"/>
</dbReference>
<name>A0A1I1AWD3_9BACT</name>
<dbReference type="AlphaFoldDB" id="A0A1I1AWD3"/>
<keyword evidence="4" id="KW-0235">DNA replication</keyword>
<evidence type="ECO:0000256" key="5">
    <source>
        <dbReference type="ARBA" id="ARBA00022723"/>
    </source>
</evidence>
<dbReference type="Pfam" id="PF04679">
    <property type="entry name" value="DNA_ligase_A_C"/>
    <property type="match status" value="1"/>
</dbReference>
<keyword evidence="5" id="KW-0479">Metal-binding</keyword>
<dbReference type="InterPro" id="IPR026333">
    <property type="entry name" value="ATP_dep_DNA_lig_pp_1105_fam"/>
</dbReference>
<evidence type="ECO:0000256" key="2">
    <source>
        <dbReference type="ARBA" id="ARBA00022598"/>
    </source>
</evidence>
<evidence type="ECO:0000256" key="3">
    <source>
        <dbReference type="ARBA" id="ARBA00022618"/>
    </source>
</evidence>
<reference evidence="14 15" key="1">
    <citation type="submission" date="2016-10" db="EMBL/GenBank/DDBJ databases">
        <authorList>
            <person name="de Groot N.N."/>
        </authorList>
    </citation>
    <scope>NUCLEOTIDE SEQUENCE [LARGE SCALE GENOMIC DNA]</scope>
    <source>
        <strain evidence="14 15">DSM 23399</strain>
    </source>
</reference>
<dbReference type="PANTHER" id="PTHR45674">
    <property type="entry name" value="DNA LIGASE 1/3 FAMILY MEMBER"/>
    <property type="match status" value="1"/>
</dbReference>
<keyword evidence="15" id="KW-1185">Reference proteome</keyword>
<dbReference type="NCBIfam" id="NF006701">
    <property type="entry name" value="PRK09247.1"/>
    <property type="match status" value="1"/>
</dbReference>
<dbReference type="GO" id="GO:0003910">
    <property type="term" value="F:DNA ligase (ATP) activity"/>
    <property type="evidence" value="ECO:0007669"/>
    <property type="project" value="UniProtKB-EC"/>
</dbReference>